<evidence type="ECO:0000256" key="1">
    <source>
        <dbReference type="SAM" id="MobiDB-lite"/>
    </source>
</evidence>
<comment type="caution">
    <text evidence="3">The sequence shown here is derived from an EMBL/GenBank/DDBJ whole genome shotgun (WGS) entry which is preliminary data.</text>
</comment>
<protein>
    <recommendedName>
        <fullName evidence="2">NACHT domain-containing protein</fullName>
    </recommendedName>
</protein>
<dbReference type="RefSeq" id="WP_204036958.1">
    <property type="nucleotide sequence ID" value="NZ_BOPC01000073.1"/>
</dbReference>
<evidence type="ECO:0000259" key="2">
    <source>
        <dbReference type="PROSITE" id="PS50837"/>
    </source>
</evidence>
<dbReference type="Gene3D" id="3.40.50.300">
    <property type="entry name" value="P-loop containing nucleotide triphosphate hydrolases"/>
    <property type="match status" value="1"/>
</dbReference>
<sequence>MVGVATGSEEQGQAEAFLWAAPSGPLPVPPVETNIQVLPVSQLNWPDAEKLFLRLLQTIRPVTYAKLFGTPGQAQAGIDAYARLPLHLTAADATGRDYITLQSRRVQSLTATKIKKAVDDFLEGEWAGKTRTFYYATSYDLQETRLDEALRTQGDRLAALGVTFVPWGVQEVSALLKNHPRIVDDFFGRNWVEAFCGPQAAQALVNNLPALESRELRTRLRHLYQAVFSAQGGVQQGEDPASESQFVIVNVDPQPQQSSVLDVEQPSPKNSTPSEHPEEGFTYVASRLGARRQSFRSAQKLIRAPATADLPSEQGSVPADAWLAGGKYRLVIGGPGVGKSSLLRFAAADLLAERPQSVALHREHGGDLPVWLPFGFLCRHLDASTENSLVSAVEAWLRSQSASDLWPLVQRALRDDRLVLFVDGIDEWNDVGSAERALGILEAFLGHTNTAAVLSTRPYAVDRLNWRRRWTHARITPLTDAQRRSIAAGILQSSTAAGAEREPRLQWGAGVETFLDQLEASTVLAQLSRSPLFLTLLATTWQGEPLPRQRFKIYARLVELLIEKHPQMRQRASLAQGGPLPAIDASTLFAAVAHRLRLKDAAGIATKQEMRRIIVESMVDDEVLGYQQAEARRMADTVLAMAEDEFGLIVSHGAGSYGFLHRVVLDHLAGQHLAMLPPDAQLDTIQRFVHDPAWRDVLLALLSAQVSPHATEPLLTAALNIGEQLWEDIDGYELLADALAAGIKLTPRVQTKYINDLVERIETHPYARHRANLITALVGTLASPTASSHLLPIMRRWLTASHSEPSPIMWALRDASIADNDAAARYLIWGLRHPGDGVKINAAIALARRLGGQPHLIPTLVALTETGPSSATQAAAIWALGEGWPDAPDTERLIDWARRQPSIALRLVALHLIHKAAEERDSSTFRPEERTWLLSLLQYERSGTGPWPVADMVGTCAAGKTEVADFALETLKTNRQTTGGDRYLAWSLACTVFAADDRFKNWVAEQLTRPHGLILYNVHMIPEQWRDDPIFAQALRPYIEDDITKLGSFGSADLATALPHDQATTLLLRGLDGFRPYGAARVLADRYGDDERVLTALTGRLRGAYEQAAPLAGVAVDVLGPEEGFALLVSLLRQPAEARRAQERVVVAQAVAEAWTRLVAAADQPDGGSARSIIAGYDPAELAALCTAVDPHSFTWHVAAVVNAWPTQPAVQDFVEQLVTDIRPDGSGIPDPIPAIILRALWARDDARAQHFCDQVLGQLRYLEPELREVLAFELARSSLAIRDLVDVLSQWEREPDSEVRRTAFIGLVQAIKGHQQTLDQTAGTDVLSDQMQWLRQKISDNLCAYGPDLDELRQLAWAGMLMVGDVTLSDGITERIGEPRPVSVKLTRLPDGGVDQILVDLVAENWQRLRGHFGDNIYLRFDRDSGDRTTTIAEHRHEVMSALATTAIRFPAIADMLREEADTDPKLRQDPNFLLWAKQENRGDETVLRALAGKLGGTTQSWANQVLEAVLDRESWTASDDRLKAVLTDDAATNHSGVQRYEPAKLAAYAELFPEDDVSVTAFRKLEAWFRDDHSQRQPRRDWGDTLALALALAPSQDLPAIFIRVHERFRQIGMAHLFPLLLNPLVRRLRRDATAVDAFRDALDDPTGIAEESPLFATATDPISERWPDILPAQHVYLFALILRQAGGLPELKAANVMQRLSSISPDTVVRNPFTEHEGPLRLAVLDLTHS</sequence>
<keyword evidence="4" id="KW-1185">Reference proteome</keyword>
<reference evidence="3 4" key="1">
    <citation type="submission" date="2021-01" db="EMBL/GenBank/DDBJ databases">
        <title>Whole genome shotgun sequence of Verrucosispora qiuiae NBRC 106684.</title>
        <authorList>
            <person name="Komaki H."/>
            <person name="Tamura T."/>
        </authorList>
    </citation>
    <scope>NUCLEOTIDE SEQUENCE [LARGE SCALE GENOMIC DNA]</scope>
    <source>
        <strain evidence="3 4">NBRC 106684</strain>
    </source>
</reference>
<evidence type="ECO:0000313" key="4">
    <source>
        <dbReference type="Proteomes" id="UP000653076"/>
    </source>
</evidence>
<accession>A0ABQ4JGM9</accession>
<dbReference type="InterPro" id="IPR007111">
    <property type="entry name" value="NACHT_NTPase"/>
</dbReference>
<dbReference type="SUPFAM" id="SSF48371">
    <property type="entry name" value="ARM repeat"/>
    <property type="match status" value="1"/>
</dbReference>
<dbReference type="InterPro" id="IPR027417">
    <property type="entry name" value="P-loop_NTPase"/>
</dbReference>
<dbReference type="InterPro" id="IPR016024">
    <property type="entry name" value="ARM-type_fold"/>
</dbReference>
<organism evidence="3 4">
    <name type="scientific">Micromonospora qiuiae</name>
    <dbReference type="NCBI Taxonomy" id="502268"/>
    <lineage>
        <taxon>Bacteria</taxon>
        <taxon>Bacillati</taxon>
        <taxon>Actinomycetota</taxon>
        <taxon>Actinomycetes</taxon>
        <taxon>Micromonosporales</taxon>
        <taxon>Micromonosporaceae</taxon>
        <taxon>Micromonospora</taxon>
    </lineage>
</organism>
<gene>
    <name evidence="3" type="ORF">Vqi01_46570</name>
</gene>
<name>A0ABQ4JGM9_9ACTN</name>
<dbReference type="SUPFAM" id="SSF52540">
    <property type="entry name" value="P-loop containing nucleoside triphosphate hydrolases"/>
    <property type="match status" value="1"/>
</dbReference>
<dbReference type="Proteomes" id="UP000653076">
    <property type="component" value="Unassembled WGS sequence"/>
</dbReference>
<dbReference type="PROSITE" id="PS50837">
    <property type="entry name" value="NACHT"/>
    <property type="match status" value="1"/>
</dbReference>
<feature type="domain" description="NACHT" evidence="2">
    <location>
        <begin position="327"/>
        <end position="427"/>
    </location>
</feature>
<feature type="region of interest" description="Disordered" evidence="1">
    <location>
        <begin position="257"/>
        <end position="279"/>
    </location>
</feature>
<dbReference type="Gene3D" id="1.25.10.10">
    <property type="entry name" value="Leucine-rich Repeat Variant"/>
    <property type="match status" value="1"/>
</dbReference>
<dbReference type="InterPro" id="IPR011989">
    <property type="entry name" value="ARM-like"/>
</dbReference>
<dbReference type="EMBL" id="BOPC01000073">
    <property type="protein sequence ID" value="GIJ29495.1"/>
    <property type="molecule type" value="Genomic_DNA"/>
</dbReference>
<proteinExistence type="predicted"/>
<evidence type="ECO:0000313" key="3">
    <source>
        <dbReference type="EMBL" id="GIJ29495.1"/>
    </source>
</evidence>